<dbReference type="SUPFAM" id="SSF69318">
    <property type="entry name" value="Integrin alpha N-terminal domain"/>
    <property type="match status" value="1"/>
</dbReference>
<dbReference type="STRING" id="623281.SAMN05421747_107141"/>
<dbReference type="InterPro" id="IPR028994">
    <property type="entry name" value="Integrin_alpha_N"/>
</dbReference>
<dbReference type="Gene3D" id="2.130.10.130">
    <property type="entry name" value="Integrin alpha, N-terminal"/>
    <property type="match status" value="1"/>
</dbReference>
<evidence type="ECO:0000313" key="3">
    <source>
        <dbReference type="Proteomes" id="UP000199577"/>
    </source>
</evidence>
<evidence type="ECO:0000256" key="1">
    <source>
        <dbReference type="SAM" id="Coils"/>
    </source>
</evidence>
<dbReference type="AlphaFoldDB" id="A0A1I1HV65"/>
<dbReference type="PROSITE" id="PS51257">
    <property type="entry name" value="PROKAR_LIPOPROTEIN"/>
    <property type="match status" value="1"/>
</dbReference>
<dbReference type="EMBL" id="FOLL01000007">
    <property type="protein sequence ID" value="SFC27957.1"/>
    <property type="molecule type" value="Genomic_DNA"/>
</dbReference>
<gene>
    <name evidence="2" type="ORF">SAMN05421747_107141</name>
</gene>
<accession>A0A1I1HV65</accession>
<evidence type="ECO:0000313" key="2">
    <source>
        <dbReference type="EMBL" id="SFC27957.1"/>
    </source>
</evidence>
<feature type="coiled-coil region" evidence="1">
    <location>
        <begin position="233"/>
        <end position="260"/>
    </location>
</feature>
<name>A0A1I1HV65_9SPHI</name>
<dbReference type="RefSeq" id="WP_139215867.1">
    <property type="nucleotide sequence ID" value="NZ_FOLL01000007.1"/>
</dbReference>
<reference evidence="2 3" key="1">
    <citation type="submission" date="2016-10" db="EMBL/GenBank/DDBJ databases">
        <authorList>
            <person name="de Groot N.N."/>
        </authorList>
    </citation>
    <scope>NUCLEOTIDE SEQUENCE [LARGE SCALE GENOMIC DNA]</scope>
    <source>
        <strain evidence="2 3">DSM 22900</strain>
    </source>
</reference>
<keyword evidence="1" id="KW-0175">Coiled coil</keyword>
<dbReference type="Gene3D" id="2.60.120.560">
    <property type="entry name" value="Exo-inulinase, domain 1"/>
    <property type="match status" value="1"/>
</dbReference>
<organism evidence="2 3">
    <name type="scientific">Parapedobacter composti</name>
    <dbReference type="NCBI Taxonomy" id="623281"/>
    <lineage>
        <taxon>Bacteria</taxon>
        <taxon>Pseudomonadati</taxon>
        <taxon>Bacteroidota</taxon>
        <taxon>Sphingobacteriia</taxon>
        <taxon>Sphingobacteriales</taxon>
        <taxon>Sphingobacteriaceae</taxon>
        <taxon>Parapedobacter</taxon>
    </lineage>
</organism>
<sequence length="693" mass="77891">MKPRDTYLGWAAVVIACLLCRCAGSGEVVLLEDDFSLLKSGYISSDKGAHTEYHFDPSAYPVGNWNIAAFYHDEQSYTAWKVLTDGGKKVIAQRNRFQKSAFTHPMLVAGDSLWRDYQVALLVRPLDSLQTGLAFRYVNSNCYYFFGVERGQAVLKRNRYHRAFREADEQTLLAKPFHYSDTAYLKLEVMAQGNQIGLKINGTPIGEVQDSAFVGGKVGLLADGPAFFRNIRVTSSRKEAERVRDRAQALIREQRELAARNPKMEVVKKINTFGFGTGRNLRFGDLDGDGVIDILICQPLHHGPKDRNSEVGVLTAVDLEGNVLWQKGEPDPWKYHLTNDVGVQIHDLDGDGKNEVVYCKDGHIYVVEGKTGKLLRSRALPQVPGGPGKPPKRLLGDAVFFADFSGKGRNSDVVVKDRYNHFWVMDEHLNILWSASCKTGHYPYARDIDGDGRDELAIGYSMYTHDGRLLWSLDEELGDHSDGVALVDYSGNGQWMMMNAASDEGMLFIGTDGKIKHHHYLGHVQNPSVANYRDDMPGLETVSINFWGNQGIIHFFDASGELYHSMEPAHHGSMCLPLNWTGTGEEYFILSANPEIGGVFNGYGQKVMDFPDDGHPDMCYAVLDILGDVRDEIVVWDQYEIWIYTQDRHFGAEKRLYKPERNGLYNYSNYQATVSLPGWTIGDNNTEKTTDLY</sequence>
<dbReference type="OrthoDB" id="9816120at2"/>
<keyword evidence="3" id="KW-1185">Reference proteome</keyword>
<proteinExistence type="predicted"/>
<protein>
    <recommendedName>
        <fullName evidence="4">Repeat domain-containing protein</fullName>
    </recommendedName>
</protein>
<evidence type="ECO:0008006" key="4">
    <source>
        <dbReference type="Google" id="ProtNLM"/>
    </source>
</evidence>
<dbReference type="Proteomes" id="UP000199577">
    <property type="component" value="Unassembled WGS sequence"/>
</dbReference>